<comment type="similarity">
    <text evidence="1">Belongs to the AHA1 family.</text>
</comment>
<dbReference type="OrthoDB" id="4549061at2"/>
<dbReference type="InParanoid" id="A0A263D3L7"/>
<keyword evidence="4" id="KW-1185">Reference proteome</keyword>
<dbReference type="InterPro" id="IPR013538">
    <property type="entry name" value="ASHA1/2-like_C"/>
</dbReference>
<evidence type="ECO:0000256" key="1">
    <source>
        <dbReference type="ARBA" id="ARBA00006817"/>
    </source>
</evidence>
<dbReference type="Pfam" id="PF08327">
    <property type="entry name" value="AHSA1"/>
    <property type="match status" value="1"/>
</dbReference>
<dbReference type="CDD" id="cd07814">
    <property type="entry name" value="SRPBCC_CalC_Aha1-like"/>
    <property type="match status" value="1"/>
</dbReference>
<evidence type="ECO:0000313" key="3">
    <source>
        <dbReference type="EMBL" id="OZM72678.1"/>
    </source>
</evidence>
<comment type="caution">
    <text evidence="3">The sequence shown here is derived from an EMBL/GenBank/DDBJ whole genome shotgun (WGS) entry which is preliminary data.</text>
</comment>
<feature type="domain" description="Activator of Hsp90 ATPase homologue 1/2-like C-terminal" evidence="2">
    <location>
        <begin position="24"/>
        <end position="132"/>
    </location>
</feature>
<protein>
    <submittedName>
        <fullName evidence="3">Activator of Hsp90 ATPase 1 family protein</fullName>
    </submittedName>
</protein>
<dbReference type="Gene3D" id="3.30.530.20">
    <property type="match status" value="1"/>
</dbReference>
<dbReference type="RefSeq" id="WP_094863155.1">
    <property type="nucleotide sequence ID" value="NZ_NKYE01000007.1"/>
</dbReference>
<evidence type="ECO:0000313" key="4">
    <source>
        <dbReference type="Proteomes" id="UP000242444"/>
    </source>
</evidence>
<dbReference type="Proteomes" id="UP000242444">
    <property type="component" value="Unassembled WGS sequence"/>
</dbReference>
<dbReference type="InterPro" id="IPR023393">
    <property type="entry name" value="START-like_dom_sf"/>
</dbReference>
<reference evidence="3 4" key="1">
    <citation type="submission" date="2017-07" db="EMBL/GenBank/DDBJ databases">
        <title>Amycolatopsis antarcticus sp. nov., isolated from the surface of an Antarcticus brown macroalga.</title>
        <authorList>
            <person name="Wang J."/>
            <person name="Leiva S."/>
            <person name="Huang J."/>
            <person name="Huang Y."/>
        </authorList>
    </citation>
    <scope>NUCLEOTIDE SEQUENCE [LARGE SCALE GENOMIC DNA]</scope>
    <source>
        <strain evidence="3 4">AU-G6</strain>
    </source>
</reference>
<proteinExistence type="inferred from homology"/>
<sequence>MTVGRTKDAGFQIGVSKTIPYATAEVWRFLVSPEGRTLWLGETDTWEPVRGAGYRTTEGTVGEIRGFREGDRIRLTWLPADRQRETTVQVAVSAQGDRTVLRFHQERMADAEERTRQREHWSAVMDAVVAALARRFPGR</sequence>
<accession>A0A263D3L7</accession>
<name>A0A263D3L7_9PSEU</name>
<organism evidence="3 4">
    <name type="scientific">Amycolatopsis antarctica</name>
    <dbReference type="NCBI Taxonomy" id="1854586"/>
    <lineage>
        <taxon>Bacteria</taxon>
        <taxon>Bacillati</taxon>
        <taxon>Actinomycetota</taxon>
        <taxon>Actinomycetes</taxon>
        <taxon>Pseudonocardiales</taxon>
        <taxon>Pseudonocardiaceae</taxon>
        <taxon>Amycolatopsis</taxon>
    </lineage>
</organism>
<dbReference type="SUPFAM" id="SSF55961">
    <property type="entry name" value="Bet v1-like"/>
    <property type="match status" value="1"/>
</dbReference>
<evidence type="ECO:0000259" key="2">
    <source>
        <dbReference type="Pfam" id="PF08327"/>
    </source>
</evidence>
<dbReference type="AlphaFoldDB" id="A0A263D3L7"/>
<gene>
    <name evidence="3" type="ORF">CFN78_13695</name>
</gene>
<dbReference type="EMBL" id="NKYE01000007">
    <property type="protein sequence ID" value="OZM72678.1"/>
    <property type="molecule type" value="Genomic_DNA"/>
</dbReference>